<proteinExistence type="predicted"/>
<dbReference type="EMBL" id="JAZHOF010000003">
    <property type="protein sequence ID" value="MEJ8571203.1"/>
    <property type="molecule type" value="Genomic_DNA"/>
</dbReference>
<dbReference type="Gene3D" id="3.40.50.2300">
    <property type="match status" value="1"/>
</dbReference>
<gene>
    <name evidence="3" type="ORF">V3328_06945</name>
</gene>
<accession>A0AAW9RT01</accession>
<evidence type="ECO:0000256" key="1">
    <source>
        <dbReference type="PROSITE-ProRule" id="PRU00169"/>
    </source>
</evidence>
<dbReference type="InterPro" id="IPR011006">
    <property type="entry name" value="CheY-like_superfamily"/>
</dbReference>
<evidence type="ECO:0000259" key="2">
    <source>
        <dbReference type="PROSITE" id="PS50110"/>
    </source>
</evidence>
<comment type="caution">
    <text evidence="3">The sequence shown here is derived from an EMBL/GenBank/DDBJ whole genome shotgun (WGS) entry which is preliminary data.</text>
</comment>
<evidence type="ECO:0000313" key="3">
    <source>
        <dbReference type="EMBL" id="MEJ8571203.1"/>
    </source>
</evidence>
<sequence>MTGGTILIVEDEFLIADAISDVVSDHGYRPLGPVATLQEALLLVRDTRPDAALLNLVLNGERADPLCELLDSLGVPFGFATGVDGDADPGMWRDRPRIVKPYTLANLSELIAQLLPRRP</sequence>
<dbReference type="InterPro" id="IPR001789">
    <property type="entry name" value="Sig_transdc_resp-reg_receiver"/>
</dbReference>
<dbReference type="AlphaFoldDB" id="A0AAW9RT01"/>
<keyword evidence="4" id="KW-1185">Reference proteome</keyword>
<reference evidence="3 4" key="1">
    <citation type="submission" date="2024-02" db="EMBL/GenBank/DDBJ databases">
        <title>Genome analysis and characterization of Microbaculum marinisediminis sp. nov., isolated from marine sediment.</title>
        <authorList>
            <person name="Du Z.-J."/>
            <person name="Ye Y.-Q."/>
            <person name="Zhang Z.-R."/>
            <person name="Yuan S.-M."/>
            <person name="Zhang X.-Y."/>
        </authorList>
    </citation>
    <scope>NUCLEOTIDE SEQUENCE [LARGE SCALE GENOMIC DNA]</scope>
    <source>
        <strain evidence="3 4">SDUM1044001</strain>
    </source>
</reference>
<feature type="domain" description="Response regulatory" evidence="2">
    <location>
        <begin position="5"/>
        <end position="115"/>
    </location>
</feature>
<dbReference type="PROSITE" id="PS50110">
    <property type="entry name" value="RESPONSE_REGULATORY"/>
    <property type="match status" value="1"/>
</dbReference>
<dbReference type="SUPFAM" id="SSF52172">
    <property type="entry name" value="CheY-like"/>
    <property type="match status" value="1"/>
</dbReference>
<name>A0AAW9RT01_9HYPH</name>
<dbReference type="Proteomes" id="UP001378188">
    <property type="component" value="Unassembled WGS sequence"/>
</dbReference>
<evidence type="ECO:0000313" key="4">
    <source>
        <dbReference type="Proteomes" id="UP001378188"/>
    </source>
</evidence>
<dbReference type="RefSeq" id="WP_340328906.1">
    <property type="nucleotide sequence ID" value="NZ_JAZHOF010000003.1"/>
</dbReference>
<dbReference type="GO" id="GO:0000160">
    <property type="term" value="P:phosphorelay signal transduction system"/>
    <property type="evidence" value="ECO:0007669"/>
    <property type="project" value="InterPro"/>
</dbReference>
<organism evidence="3 4">
    <name type="scientific">Microbaculum marinum</name>
    <dbReference type="NCBI Taxonomy" id="1764581"/>
    <lineage>
        <taxon>Bacteria</taxon>
        <taxon>Pseudomonadati</taxon>
        <taxon>Pseudomonadota</taxon>
        <taxon>Alphaproteobacteria</taxon>
        <taxon>Hyphomicrobiales</taxon>
        <taxon>Tepidamorphaceae</taxon>
        <taxon>Microbaculum</taxon>
    </lineage>
</organism>
<comment type="caution">
    <text evidence="1">Lacks conserved residue(s) required for the propagation of feature annotation.</text>
</comment>
<protein>
    <submittedName>
        <fullName evidence="3">Response regulator</fullName>
    </submittedName>
</protein>